<dbReference type="Gene3D" id="3.10.350.10">
    <property type="entry name" value="LysM domain"/>
    <property type="match status" value="1"/>
</dbReference>
<feature type="signal peptide" evidence="1">
    <location>
        <begin position="1"/>
        <end position="23"/>
    </location>
</feature>
<dbReference type="InterPro" id="IPR016047">
    <property type="entry name" value="M23ase_b-sheet_dom"/>
</dbReference>
<feature type="domain" description="LysM" evidence="2">
    <location>
        <begin position="280"/>
        <end position="324"/>
    </location>
</feature>
<sequence>MTFPKAIVFLFLIALQSESLLFAQEDFPNTKKIQSDKVALTEIKSKDSSATLFQEYLSRCNSRYGIRCPRQTLTIPSITTINFSDKAMGEFYFPFRGKLLSPYGPRHRRMHAGLDIKLQKGDTVRSAFNGVVRLSQTFHGYGLMVVVSHPNGLETLYAHLSKILVEDGQPVSSGEPIGLGGRTGRATTTHLHFETRVLGEHFNPLKFIDFDTYSLKAEKLIVYNRDGSIQVLAEGQPLEEPLLAEEETSTIDTSVVGDTTLQQVVAQTKDQPSKKVKKSKYHKVKRGDTLYSIARKNNIPLDDLYKKNHLKPGSVLSIGKRLKL</sequence>
<dbReference type="PROSITE" id="PS51782">
    <property type="entry name" value="LYSM"/>
    <property type="match status" value="1"/>
</dbReference>
<dbReference type="CDD" id="cd00118">
    <property type="entry name" value="LysM"/>
    <property type="match status" value="1"/>
</dbReference>
<dbReference type="CDD" id="cd12797">
    <property type="entry name" value="M23_peptidase"/>
    <property type="match status" value="1"/>
</dbReference>
<evidence type="ECO:0000259" key="2">
    <source>
        <dbReference type="PROSITE" id="PS51782"/>
    </source>
</evidence>
<dbReference type="PANTHER" id="PTHR21666">
    <property type="entry name" value="PEPTIDASE-RELATED"/>
    <property type="match status" value="1"/>
</dbReference>
<dbReference type="Pfam" id="PF01476">
    <property type="entry name" value="LysM"/>
    <property type="match status" value="1"/>
</dbReference>
<evidence type="ECO:0000313" key="3">
    <source>
        <dbReference type="EMBL" id="SDC62064.1"/>
    </source>
</evidence>
<dbReference type="SMART" id="SM00257">
    <property type="entry name" value="LysM"/>
    <property type="match status" value="1"/>
</dbReference>
<organism evidence="3 4">
    <name type="scientific">Williamwhitmania taraxaci</name>
    <dbReference type="NCBI Taxonomy" id="1640674"/>
    <lineage>
        <taxon>Bacteria</taxon>
        <taxon>Pseudomonadati</taxon>
        <taxon>Bacteroidota</taxon>
        <taxon>Bacteroidia</taxon>
        <taxon>Bacteroidales</taxon>
        <taxon>Williamwhitmaniaceae</taxon>
        <taxon>Williamwhitmania</taxon>
    </lineage>
</organism>
<accession>A0A1G6N3N9</accession>
<evidence type="ECO:0000256" key="1">
    <source>
        <dbReference type="SAM" id="SignalP"/>
    </source>
</evidence>
<dbReference type="InterPro" id="IPR036779">
    <property type="entry name" value="LysM_dom_sf"/>
</dbReference>
<feature type="chain" id="PRO_5011585579" evidence="1">
    <location>
        <begin position="24"/>
        <end position="324"/>
    </location>
</feature>
<dbReference type="Gene3D" id="2.70.70.10">
    <property type="entry name" value="Glucose Permease (Domain IIA)"/>
    <property type="match status" value="1"/>
</dbReference>
<dbReference type="STRING" id="1640674.SAMN05216323_104012"/>
<dbReference type="SUPFAM" id="SSF51261">
    <property type="entry name" value="Duplicated hybrid motif"/>
    <property type="match status" value="1"/>
</dbReference>
<dbReference type="EMBL" id="FMYP01000040">
    <property type="protein sequence ID" value="SDC62064.1"/>
    <property type="molecule type" value="Genomic_DNA"/>
</dbReference>
<dbReference type="PANTHER" id="PTHR21666:SF270">
    <property type="entry name" value="MUREIN HYDROLASE ACTIVATOR ENVC"/>
    <property type="match status" value="1"/>
</dbReference>
<reference evidence="3 4" key="1">
    <citation type="submission" date="2016-09" db="EMBL/GenBank/DDBJ databases">
        <authorList>
            <person name="Capua I."/>
            <person name="De Benedictis P."/>
            <person name="Joannis T."/>
            <person name="Lombin L.H."/>
            <person name="Cattoli G."/>
        </authorList>
    </citation>
    <scope>NUCLEOTIDE SEQUENCE [LARGE SCALE GENOMIC DNA]</scope>
    <source>
        <strain evidence="3 4">A7P-90m</strain>
    </source>
</reference>
<dbReference type="AlphaFoldDB" id="A0A1G6N3N9"/>
<keyword evidence="4" id="KW-1185">Reference proteome</keyword>
<dbReference type="Proteomes" id="UP000199452">
    <property type="component" value="Unassembled WGS sequence"/>
</dbReference>
<keyword evidence="1" id="KW-0732">Signal</keyword>
<gene>
    <name evidence="3" type="ORF">SAMN05216323_104012</name>
</gene>
<dbReference type="InterPro" id="IPR050570">
    <property type="entry name" value="Cell_wall_metabolism_enzyme"/>
</dbReference>
<dbReference type="SUPFAM" id="SSF54106">
    <property type="entry name" value="LysM domain"/>
    <property type="match status" value="1"/>
</dbReference>
<protein>
    <submittedName>
        <fullName evidence="3">LysM domain-containing protein</fullName>
    </submittedName>
</protein>
<evidence type="ECO:0000313" key="4">
    <source>
        <dbReference type="Proteomes" id="UP000199452"/>
    </source>
</evidence>
<dbReference type="InterPro" id="IPR011055">
    <property type="entry name" value="Dup_hybrid_motif"/>
</dbReference>
<dbReference type="Pfam" id="PF01551">
    <property type="entry name" value="Peptidase_M23"/>
    <property type="match status" value="1"/>
</dbReference>
<name>A0A1G6N3N9_9BACT</name>
<dbReference type="InterPro" id="IPR018392">
    <property type="entry name" value="LysM"/>
</dbReference>
<dbReference type="GO" id="GO:0004222">
    <property type="term" value="F:metalloendopeptidase activity"/>
    <property type="evidence" value="ECO:0007669"/>
    <property type="project" value="TreeGrafter"/>
</dbReference>
<dbReference type="RefSeq" id="WP_170830087.1">
    <property type="nucleotide sequence ID" value="NZ_FMYP01000040.1"/>
</dbReference>
<proteinExistence type="predicted"/>